<name>A0A4U7L630_9BASI</name>
<sequence length="878" mass="97086">MVLRCYSRRHLVPAARALRQHISTAAPLAAAQTSLPTSQIRLPEAVLPRRQREDAKAEKQQRHESWSFFFPDHLPWAQRLPTSPRARHPLVKKLISEIYSPSRDPSANRVWNAYMDLKESYDANVASSSSSSFSTSSSLLTQLEPCHLQHLLRAIDPSVAKTRKLSRAESKRRQSMQQQQSLLASGEAPSSILLVEPHSSRHSGKVFDAQHSVREYMRRVQIIFRDMRLHSSILTASSSAVETLPSLADYNHVLSRLASGGHIGPMSSIWNEITGSSPQTGSKGLHPNHYTYRELMIGLSRHATEQIERVQKGEASKLFNHSGKKKQLEKSARSAAAGIAKYGQVLAPSARAAAILAALRTMALLKDMKDHAVTPNQITLDFAARTLRMAGHIDGLHLLMQQAYGIDLNTPDSANTAQKQHGGVAPTVHTLNTILMALGEQASVPEMFAAFETLAKPLPLNTANANAAASAEGVFSTNWKDVFSSIRNRDAEVSQQGNNTDEPAVPEVFTYSYPQRISPNTKTFEVLLRHCCTEVDPLRSPVALKTESNTSNIATLAKEVTELALADMQDGGMRAAEMERRTKGAYVLFAKSLLAEALDRSDELLRVTARNLGIDFERSEQPASPKSSAEGAGAGPHTDGIDSVQLRPEHLRISVAAGRAMDADFVPILEPPSFSITATMVEPFISLASSRKSLGELRWIRSILSRALENKSAEARMIDTAWQVYSARYSKTRQLVSAQEGGSAPASADLHNLAPLKLNNGKPNEVFAFLHRLRQQHRLASKQAQALEQLLYDRLDERRQQLATRRTNRQMQRALGHREERLRAEKQRLEEEEREAARKAQAAEARRLRALQKEQQEAQQASADDTSSHIHVASTVAA</sequence>
<proteinExistence type="predicted"/>
<feature type="region of interest" description="Disordered" evidence="2">
    <location>
        <begin position="162"/>
        <end position="185"/>
    </location>
</feature>
<dbReference type="InterPro" id="IPR051222">
    <property type="entry name" value="PPR/CCM1_RNA-binding"/>
</dbReference>
<evidence type="ECO:0000313" key="3">
    <source>
        <dbReference type="EMBL" id="TKY91002.1"/>
    </source>
</evidence>
<dbReference type="RefSeq" id="XP_029742987.1">
    <property type="nucleotide sequence ID" value="XM_029881601.1"/>
</dbReference>
<evidence type="ECO:0000256" key="1">
    <source>
        <dbReference type="ARBA" id="ARBA00022737"/>
    </source>
</evidence>
<keyword evidence="1" id="KW-0677">Repeat</keyword>
<gene>
    <name evidence="3" type="ORF">EX895_001001</name>
</gene>
<feature type="region of interest" description="Disordered" evidence="2">
    <location>
        <begin position="827"/>
        <end position="878"/>
    </location>
</feature>
<dbReference type="Proteomes" id="UP000306050">
    <property type="component" value="Chromosome SGRAM_1"/>
</dbReference>
<comment type="caution">
    <text evidence="3">The sequence shown here is derived from an EMBL/GenBank/DDBJ whole genome shotgun (WGS) entry which is preliminary data.</text>
</comment>
<dbReference type="EMBL" id="SRRM01000002">
    <property type="protein sequence ID" value="TKY91002.1"/>
    <property type="molecule type" value="Genomic_DNA"/>
</dbReference>
<dbReference type="KEGG" id="sgra:EX895_001001"/>
<dbReference type="AlphaFoldDB" id="A0A4U7L630"/>
<evidence type="ECO:0000256" key="2">
    <source>
        <dbReference type="SAM" id="MobiDB-lite"/>
    </source>
</evidence>
<dbReference type="GeneID" id="40723896"/>
<keyword evidence="4" id="KW-1185">Reference proteome</keyword>
<dbReference type="PANTHER" id="PTHR47942">
    <property type="entry name" value="TETRATRICOPEPTIDE REPEAT (TPR)-LIKE SUPERFAMILY PROTEIN-RELATED"/>
    <property type="match status" value="1"/>
</dbReference>
<organism evidence="3 4">
    <name type="scientific">Sporisorium graminicola</name>
    <dbReference type="NCBI Taxonomy" id="280036"/>
    <lineage>
        <taxon>Eukaryota</taxon>
        <taxon>Fungi</taxon>
        <taxon>Dikarya</taxon>
        <taxon>Basidiomycota</taxon>
        <taxon>Ustilaginomycotina</taxon>
        <taxon>Ustilaginomycetes</taxon>
        <taxon>Ustilaginales</taxon>
        <taxon>Ustilaginaceae</taxon>
        <taxon>Sporisorium</taxon>
    </lineage>
</organism>
<accession>A0A4U7L630</accession>
<evidence type="ECO:0000313" key="4">
    <source>
        <dbReference type="Proteomes" id="UP000306050"/>
    </source>
</evidence>
<feature type="compositionally biased region" description="Basic and acidic residues" evidence="2">
    <location>
        <begin position="844"/>
        <end position="856"/>
    </location>
</feature>
<feature type="region of interest" description="Disordered" evidence="2">
    <location>
        <begin position="616"/>
        <end position="643"/>
    </location>
</feature>
<dbReference type="PANTHER" id="PTHR47942:SF63">
    <property type="entry name" value="PENTATRICOPEPTIDE REPEAT-CONTAINING PROTEIN"/>
    <property type="match status" value="1"/>
</dbReference>
<feature type="compositionally biased region" description="Basic and acidic residues" evidence="2">
    <location>
        <begin position="827"/>
        <end position="838"/>
    </location>
</feature>
<dbReference type="OrthoDB" id="276151at2759"/>
<reference evidence="3 4" key="1">
    <citation type="submission" date="2019-05" db="EMBL/GenBank/DDBJ databases">
        <title>Sporisorium graminicola CBS 10092 draft sequencing and annotation.</title>
        <authorList>
            <person name="Solano-Gonzalez S."/>
            <person name="Caddick M.X."/>
            <person name="Darby A."/>
        </authorList>
    </citation>
    <scope>NUCLEOTIDE SEQUENCE [LARGE SCALE GENOMIC DNA]</scope>
    <source>
        <strain evidence="3 4">CBS 10092</strain>
    </source>
</reference>
<protein>
    <submittedName>
        <fullName evidence="3">Uncharacterized protein</fullName>
    </submittedName>
</protein>